<keyword evidence="5" id="KW-0812">Transmembrane</keyword>
<dbReference type="EMBL" id="BJHV01000001">
    <property type="protein sequence ID" value="GDY48759.1"/>
    <property type="molecule type" value="Genomic_DNA"/>
</dbReference>
<evidence type="ECO:0000256" key="5">
    <source>
        <dbReference type="SAM" id="Phobius"/>
    </source>
</evidence>
<dbReference type="InterPro" id="IPR007627">
    <property type="entry name" value="RNA_pol_sigma70_r2"/>
</dbReference>
<keyword evidence="1" id="KW-0805">Transcription regulation</keyword>
<evidence type="ECO:0000313" key="7">
    <source>
        <dbReference type="EMBL" id="GDY48759.1"/>
    </source>
</evidence>
<protein>
    <recommendedName>
        <fullName evidence="6">RNA polymerase sigma-70 region 2 domain-containing protein</fullName>
    </recommendedName>
</protein>
<dbReference type="SUPFAM" id="SSF88946">
    <property type="entry name" value="Sigma2 domain of RNA polymerase sigma factors"/>
    <property type="match status" value="1"/>
</dbReference>
<dbReference type="AlphaFoldDB" id="A0A4D4KSD8"/>
<keyword evidence="8" id="KW-1185">Reference proteome</keyword>
<dbReference type="Pfam" id="PF04542">
    <property type="entry name" value="Sigma70_r2"/>
    <property type="match status" value="1"/>
</dbReference>
<reference evidence="7 8" key="1">
    <citation type="journal article" date="2020" name="Int. J. Syst. Evol. Microbiol.">
        <title>Reclassification of Streptomyces castelarensis and Streptomyces sporoclivatus as later heterotypic synonyms of Streptomyces antimycoticus.</title>
        <authorList>
            <person name="Komaki H."/>
            <person name="Tamura T."/>
        </authorList>
    </citation>
    <scope>NUCLEOTIDE SEQUENCE [LARGE SCALE GENOMIC DNA]</scope>
    <source>
        <strain evidence="7 8">NBRC 12839</strain>
    </source>
</reference>
<name>A0A4D4KSD8_9ACTN</name>
<dbReference type="InterPro" id="IPR013325">
    <property type="entry name" value="RNA_pol_sigma_r2"/>
</dbReference>
<feature type="compositionally biased region" description="Basic residues" evidence="4">
    <location>
        <begin position="133"/>
        <end position="149"/>
    </location>
</feature>
<evidence type="ECO:0000256" key="1">
    <source>
        <dbReference type="ARBA" id="ARBA00023015"/>
    </source>
</evidence>
<feature type="transmembrane region" description="Helical" evidence="5">
    <location>
        <begin position="86"/>
        <end position="108"/>
    </location>
</feature>
<dbReference type="PANTHER" id="PTHR43133">
    <property type="entry name" value="RNA POLYMERASE ECF-TYPE SIGMA FACTO"/>
    <property type="match status" value="1"/>
</dbReference>
<dbReference type="PANTHER" id="PTHR43133:SF46">
    <property type="entry name" value="RNA POLYMERASE SIGMA-70 FACTOR ECF SUBFAMILY"/>
    <property type="match status" value="1"/>
</dbReference>
<dbReference type="Proteomes" id="UP000299290">
    <property type="component" value="Unassembled WGS sequence"/>
</dbReference>
<keyword evidence="2" id="KW-0731">Sigma factor</keyword>
<dbReference type="GO" id="GO:0006352">
    <property type="term" value="P:DNA-templated transcription initiation"/>
    <property type="evidence" value="ECO:0007669"/>
    <property type="project" value="InterPro"/>
</dbReference>
<gene>
    <name evidence="7" type="ORF">SANT12839_096410</name>
</gene>
<organism evidence="7 8">
    <name type="scientific">Streptomyces antimycoticus</name>
    <dbReference type="NCBI Taxonomy" id="68175"/>
    <lineage>
        <taxon>Bacteria</taxon>
        <taxon>Bacillati</taxon>
        <taxon>Actinomycetota</taxon>
        <taxon>Actinomycetes</taxon>
        <taxon>Kitasatosporales</taxon>
        <taxon>Streptomycetaceae</taxon>
        <taxon>Streptomyces</taxon>
        <taxon>Streptomyces violaceusniger group</taxon>
    </lineage>
</organism>
<dbReference type="GO" id="GO:0016987">
    <property type="term" value="F:sigma factor activity"/>
    <property type="evidence" value="ECO:0007669"/>
    <property type="project" value="UniProtKB-KW"/>
</dbReference>
<keyword evidence="5" id="KW-0472">Membrane</keyword>
<evidence type="ECO:0000256" key="2">
    <source>
        <dbReference type="ARBA" id="ARBA00023082"/>
    </source>
</evidence>
<proteinExistence type="predicted"/>
<keyword evidence="5" id="KW-1133">Transmembrane helix</keyword>
<evidence type="ECO:0000313" key="8">
    <source>
        <dbReference type="Proteomes" id="UP000299290"/>
    </source>
</evidence>
<dbReference type="Gene3D" id="1.10.1740.10">
    <property type="match status" value="1"/>
</dbReference>
<comment type="caution">
    <text evidence="7">The sequence shown here is derived from an EMBL/GenBank/DDBJ whole genome shotgun (WGS) entry which is preliminary data.</text>
</comment>
<evidence type="ECO:0000256" key="4">
    <source>
        <dbReference type="SAM" id="MobiDB-lite"/>
    </source>
</evidence>
<feature type="domain" description="RNA polymerase sigma-70 region 2" evidence="6">
    <location>
        <begin position="50"/>
        <end position="119"/>
    </location>
</feature>
<keyword evidence="3" id="KW-0804">Transcription</keyword>
<dbReference type="InterPro" id="IPR039425">
    <property type="entry name" value="RNA_pol_sigma-70-like"/>
</dbReference>
<feature type="region of interest" description="Disordered" evidence="4">
    <location>
        <begin position="120"/>
        <end position="149"/>
    </location>
</feature>
<accession>A0A4D4KSD8</accession>
<sequence>MTGITLEGKPGVRARCLAGVRSVRKTPGELDEEHLVRLVARGDRAAFEELYRRTSPWMAVRLRRRCADEQIVAEVMQETYLAVWRAAGAFIGAAAGGTAVGWLWTIAARRLVDAFRRRAHHAEPPPATARSPWRARRRGGGARGDRRWRGRGASVHVGQTIWLLGLAATGFALLVPRPRAPGCSP</sequence>
<evidence type="ECO:0000259" key="6">
    <source>
        <dbReference type="Pfam" id="PF04542"/>
    </source>
</evidence>
<feature type="transmembrane region" description="Helical" evidence="5">
    <location>
        <begin position="153"/>
        <end position="175"/>
    </location>
</feature>
<evidence type="ECO:0000256" key="3">
    <source>
        <dbReference type="ARBA" id="ARBA00023163"/>
    </source>
</evidence>